<evidence type="ECO:0000256" key="2">
    <source>
        <dbReference type="SAM" id="Phobius"/>
    </source>
</evidence>
<protein>
    <recommendedName>
        <fullName evidence="5">Glycine-rich protein</fullName>
    </recommendedName>
</protein>
<dbReference type="Proteomes" id="UP001054252">
    <property type="component" value="Unassembled WGS sequence"/>
</dbReference>
<comment type="caution">
    <text evidence="3">The sequence shown here is derived from an EMBL/GenBank/DDBJ whole genome shotgun (WGS) entry which is preliminary data.</text>
</comment>
<keyword evidence="2" id="KW-1133">Transmembrane helix</keyword>
<gene>
    <name evidence="3" type="ORF">SLEP1_g35902</name>
</gene>
<keyword evidence="2" id="KW-0472">Membrane</keyword>
<evidence type="ECO:0000256" key="1">
    <source>
        <dbReference type="SAM" id="MobiDB-lite"/>
    </source>
</evidence>
<sequence>MNRMKPNPKNKAHTAAIDPTSIPFLLFLCFTGPTIGGSATVEFGGGGTGGDWLAFVGGLIIGVSALEFTDGGAAVGVINGGGGPSVDGGDGGGVDRGGADGFDGGDGGEDNGGGGAVVD</sequence>
<dbReference type="AlphaFoldDB" id="A0AAV5KPQ4"/>
<evidence type="ECO:0008006" key="5">
    <source>
        <dbReference type="Google" id="ProtNLM"/>
    </source>
</evidence>
<dbReference type="EMBL" id="BPVZ01000072">
    <property type="protein sequence ID" value="GKV26637.1"/>
    <property type="molecule type" value="Genomic_DNA"/>
</dbReference>
<reference evidence="3 4" key="1">
    <citation type="journal article" date="2021" name="Commun. Biol.">
        <title>The genome of Shorea leprosula (Dipterocarpaceae) highlights the ecological relevance of drought in aseasonal tropical rainforests.</title>
        <authorList>
            <person name="Ng K.K.S."/>
            <person name="Kobayashi M.J."/>
            <person name="Fawcett J.A."/>
            <person name="Hatakeyama M."/>
            <person name="Paape T."/>
            <person name="Ng C.H."/>
            <person name="Ang C.C."/>
            <person name="Tnah L.H."/>
            <person name="Lee C.T."/>
            <person name="Nishiyama T."/>
            <person name="Sese J."/>
            <person name="O'Brien M.J."/>
            <person name="Copetti D."/>
            <person name="Mohd Noor M.I."/>
            <person name="Ong R.C."/>
            <person name="Putra M."/>
            <person name="Sireger I.Z."/>
            <person name="Indrioko S."/>
            <person name="Kosugi Y."/>
            <person name="Izuno A."/>
            <person name="Isagi Y."/>
            <person name="Lee S.L."/>
            <person name="Shimizu K.K."/>
        </authorList>
    </citation>
    <scope>NUCLEOTIDE SEQUENCE [LARGE SCALE GENOMIC DNA]</scope>
    <source>
        <strain evidence="3">214</strain>
    </source>
</reference>
<evidence type="ECO:0000313" key="4">
    <source>
        <dbReference type="Proteomes" id="UP001054252"/>
    </source>
</evidence>
<name>A0AAV5KPQ4_9ROSI</name>
<accession>A0AAV5KPQ4</accession>
<proteinExistence type="predicted"/>
<feature type="region of interest" description="Disordered" evidence="1">
    <location>
        <begin position="79"/>
        <end position="119"/>
    </location>
</feature>
<keyword evidence="4" id="KW-1185">Reference proteome</keyword>
<keyword evidence="2" id="KW-0812">Transmembrane</keyword>
<evidence type="ECO:0000313" key="3">
    <source>
        <dbReference type="EMBL" id="GKV26637.1"/>
    </source>
</evidence>
<feature type="transmembrane region" description="Helical" evidence="2">
    <location>
        <begin position="52"/>
        <end position="69"/>
    </location>
</feature>
<organism evidence="3 4">
    <name type="scientific">Rubroshorea leprosula</name>
    <dbReference type="NCBI Taxonomy" id="152421"/>
    <lineage>
        <taxon>Eukaryota</taxon>
        <taxon>Viridiplantae</taxon>
        <taxon>Streptophyta</taxon>
        <taxon>Embryophyta</taxon>
        <taxon>Tracheophyta</taxon>
        <taxon>Spermatophyta</taxon>
        <taxon>Magnoliopsida</taxon>
        <taxon>eudicotyledons</taxon>
        <taxon>Gunneridae</taxon>
        <taxon>Pentapetalae</taxon>
        <taxon>rosids</taxon>
        <taxon>malvids</taxon>
        <taxon>Malvales</taxon>
        <taxon>Dipterocarpaceae</taxon>
        <taxon>Rubroshorea</taxon>
    </lineage>
</organism>